<evidence type="ECO:0000313" key="3">
    <source>
        <dbReference type="EMBL" id="WWT53802.1"/>
    </source>
</evidence>
<feature type="domain" description="Polysaccharide biosynthesis enzyme WcbI" evidence="2">
    <location>
        <begin position="6"/>
        <end position="200"/>
    </location>
</feature>
<dbReference type="Gene3D" id="1.25.40.10">
    <property type="entry name" value="Tetratricopeptide repeat domain"/>
    <property type="match status" value="1"/>
</dbReference>
<gene>
    <name evidence="3" type="ORF">V8J38_11110</name>
</gene>
<dbReference type="RefSeq" id="WP_338575700.1">
    <property type="nucleotide sequence ID" value="NZ_CP146369.1"/>
</dbReference>
<keyword evidence="4" id="KW-1185">Reference proteome</keyword>
<accession>A0ABZ2I967</accession>
<name>A0ABZ2I967_9CAUL</name>
<dbReference type="SUPFAM" id="SSF48452">
    <property type="entry name" value="TPR-like"/>
    <property type="match status" value="1"/>
</dbReference>
<organism evidence="3 4">
    <name type="scientific">Brevundimonas olei</name>
    <dbReference type="NCBI Taxonomy" id="657642"/>
    <lineage>
        <taxon>Bacteria</taxon>
        <taxon>Pseudomonadati</taxon>
        <taxon>Pseudomonadota</taxon>
        <taxon>Alphaproteobacteria</taxon>
        <taxon>Caulobacterales</taxon>
        <taxon>Caulobacteraceae</taxon>
        <taxon>Brevundimonas</taxon>
    </lineage>
</organism>
<dbReference type="EMBL" id="CP146369">
    <property type="protein sequence ID" value="WWT53802.1"/>
    <property type="molecule type" value="Genomic_DNA"/>
</dbReference>
<sequence>MTKPVIVCLGNCQSGTIRSNLTRVPAVSANYDVVFTRSAAEFATLRPQLAAVIQQTTHNWADFTVKADDLPSGVALVRYPAALLGWHWPLMPPRSRTADRSPREALFPYTIRDSLVDSLKAKGVTKDELLDAYFSVDLTKRFPLSRLMKIQMEKARQIDAMSDFSIADRMIEGRTMRTANHPDGPLMAFIMTEVIERLPFESDVKDAALERAPEWERGPGIQAVEAPIHPQVIDHFGLEWARNRKWTFWYEGDFTFEEHLLRLYDRWFSQALSEGRAKSKLGEDATDLLAQAVAELPNSLEARAHYSSALTKAGRGDEAIESYVILHAMDPSDANRKRLTAMLRRAGRFDEADALNNPPSQPSLPRVNIANDQAKRDDPALSRRVQIA</sequence>
<evidence type="ECO:0000259" key="2">
    <source>
        <dbReference type="Pfam" id="PF18588"/>
    </source>
</evidence>
<evidence type="ECO:0000313" key="4">
    <source>
        <dbReference type="Proteomes" id="UP001363460"/>
    </source>
</evidence>
<dbReference type="Pfam" id="PF18588">
    <property type="entry name" value="WcbI"/>
    <property type="match status" value="1"/>
</dbReference>
<dbReference type="InterPro" id="IPR011990">
    <property type="entry name" value="TPR-like_helical_dom_sf"/>
</dbReference>
<proteinExistence type="predicted"/>
<feature type="region of interest" description="Disordered" evidence="1">
    <location>
        <begin position="350"/>
        <end position="388"/>
    </location>
</feature>
<dbReference type="Proteomes" id="UP001363460">
    <property type="component" value="Chromosome"/>
</dbReference>
<dbReference type="InterPro" id="IPR041307">
    <property type="entry name" value="WcbI"/>
</dbReference>
<evidence type="ECO:0000256" key="1">
    <source>
        <dbReference type="SAM" id="MobiDB-lite"/>
    </source>
</evidence>
<protein>
    <submittedName>
        <fullName evidence="3">WcbI family polysaccharide biosynthesis putative acetyltransferase</fullName>
    </submittedName>
</protein>
<reference evidence="3 4" key="1">
    <citation type="submission" date="2024-02" db="EMBL/GenBank/DDBJ databases">
        <title>Distribution and functional of Brevundimonas-related endobacteria within Verticillium dahliae.</title>
        <authorList>
            <person name="Zeng H."/>
        </authorList>
    </citation>
    <scope>NUCLEOTIDE SEQUENCE [LARGE SCALE GENOMIC DNA]</scope>
    <source>
        <strain evidence="3 4">TRM 44200</strain>
    </source>
</reference>